<sequence>MKNIDAKVAHAVHSTALFGNFLGWDVCRAPLITSNNSGFARIQSKKYMYCPIDAFLLISCVKLKDAIPTIITPIGLIFTSTTKSARNYSRVRRKYAGVLIADSEANRHIRSAEGEEDNVEWVTEGGMNTTLTEVNETSIDVEFDRWGTFHTNEHAEYTMSQWAQYATWWEQSVAPARLIQ</sequence>
<gene>
    <name evidence="1" type="ORF">PHMEG_00010698</name>
</gene>
<dbReference type="EMBL" id="NBNE01001085">
    <property type="protein sequence ID" value="OWZ15623.1"/>
    <property type="molecule type" value="Genomic_DNA"/>
</dbReference>
<protein>
    <submittedName>
        <fullName evidence="1">Uncharacterized protein</fullName>
    </submittedName>
</protein>
<organism evidence="1 2">
    <name type="scientific">Phytophthora megakarya</name>
    <dbReference type="NCBI Taxonomy" id="4795"/>
    <lineage>
        <taxon>Eukaryota</taxon>
        <taxon>Sar</taxon>
        <taxon>Stramenopiles</taxon>
        <taxon>Oomycota</taxon>
        <taxon>Peronosporomycetes</taxon>
        <taxon>Peronosporales</taxon>
        <taxon>Peronosporaceae</taxon>
        <taxon>Phytophthora</taxon>
    </lineage>
</organism>
<dbReference type="Proteomes" id="UP000198211">
    <property type="component" value="Unassembled WGS sequence"/>
</dbReference>
<dbReference type="OrthoDB" id="88460at2759"/>
<accession>A0A225WD26</accession>
<reference evidence="2" key="1">
    <citation type="submission" date="2017-03" db="EMBL/GenBank/DDBJ databases">
        <title>Phytopthora megakarya and P. palmivora, two closely related causual agents of cacao black pod achieved similar genome size and gene model numbers by different mechanisms.</title>
        <authorList>
            <person name="Ali S."/>
            <person name="Shao J."/>
            <person name="Larry D.J."/>
            <person name="Kronmiller B."/>
            <person name="Shen D."/>
            <person name="Strem M.D."/>
            <person name="Melnick R.L."/>
            <person name="Guiltinan M.J."/>
            <person name="Tyler B.M."/>
            <person name="Meinhardt L.W."/>
            <person name="Bailey B.A."/>
        </authorList>
    </citation>
    <scope>NUCLEOTIDE SEQUENCE [LARGE SCALE GENOMIC DNA]</scope>
    <source>
        <strain evidence="2">zdho120</strain>
    </source>
</reference>
<dbReference type="AlphaFoldDB" id="A0A225WD26"/>
<comment type="caution">
    <text evidence="1">The sequence shown here is derived from an EMBL/GenBank/DDBJ whole genome shotgun (WGS) entry which is preliminary data.</text>
</comment>
<name>A0A225WD26_9STRA</name>
<proteinExistence type="predicted"/>
<evidence type="ECO:0000313" key="2">
    <source>
        <dbReference type="Proteomes" id="UP000198211"/>
    </source>
</evidence>
<keyword evidence="2" id="KW-1185">Reference proteome</keyword>
<evidence type="ECO:0000313" key="1">
    <source>
        <dbReference type="EMBL" id="OWZ15623.1"/>
    </source>
</evidence>